<name>A0A6M3HSX6_9GAMM</name>
<evidence type="ECO:0000259" key="2">
    <source>
        <dbReference type="Pfam" id="PF00892"/>
    </source>
</evidence>
<dbReference type="SUPFAM" id="SSF103481">
    <property type="entry name" value="Multidrug resistance efflux transporter EmrE"/>
    <property type="match status" value="2"/>
</dbReference>
<dbReference type="Pfam" id="PF00892">
    <property type="entry name" value="EamA"/>
    <property type="match status" value="2"/>
</dbReference>
<protein>
    <submittedName>
        <fullName evidence="3">DMT family transporter</fullName>
    </submittedName>
</protein>
<evidence type="ECO:0000313" key="3">
    <source>
        <dbReference type="EMBL" id="QIV94354.1"/>
    </source>
</evidence>
<feature type="domain" description="EamA" evidence="2">
    <location>
        <begin position="21"/>
        <end position="170"/>
    </location>
</feature>
<dbReference type="Proteomes" id="UP000503320">
    <property type="component" value="Chromosome"/>
</dbReference>
<dbReference type="KEGG" id="afri:E3E15_02865"/>
<feature type="transmembrane region" description="Helical" evidence="1">
    <location>
        <begin position="185"/>
        <end position="206"/>
    </location>
</feature>
<keyword evidence="1" id="KW-0812">Transmembrane</keyword>
<dbReference type="PANTHER" id="PTHR22911:SF137">
    <property type="entry name" value="SOLUTE CARRIER FAMILY 35 MEMBER G2-RELATED"/>
    <property type="match status" value="1"/>
</dbReference>
<feature type="transmembrane region" description="Helical" evidence="1">
    <location>
        <begin position="226"/>
        <end position="245"/>
    </location>
</feature>
<dbReference type="GO" id="GO:0016020">
    <property type="term" value="C:membrane"/>
    <property type="evidence" value="ECO:0007669"/>
    <property type="project" value="InterPro"/>
</dbReference>
<organism evidence="3 4">
    <name type="scientific">Allofrancisella frigidaquae</name>
    <dbReference type="NCBI Taxonomy" id="1085644"/>
    <lineage>
        <taxon>Bacteria</taxon>
        <taxon>Pseudomonadati</taxon>
        <taxon>Pseudomonadota</taxon>
        <taxon>Gammaproteobacteria</taxon>
        <taxon>Thiotrichales</taxon>
        <taxon>Francisellaceae</taxon>
        <taxon>Allofrancisella</taxon>
    </lineage>
</organism>
<feature type="transmembrane region" description="Helical" evidence="1">
    <location>
        <begin position="280"/>
        <end position="300"/>
    </location>
</feature>
<feature type="transmembrane region" description="Helical" evidence="1">
    <location>
        <begin position="12"/>
        <end position="35"/>
    </location>
</feature>
<dbReference type="InterPro" id="IPR000620">
    <property type="entry name" value="EamA_dom"/>
</dbReference>
<feature type="transmembrane region" description="Helical" evidence="1">
    <location>
        <begin position="126"/>
        <end position="147"/>
    </location>
</feature>
<keyword evidence="1" id="KW-1133">Transmembrane helix</keyword>
<feature type="transmembrane region" description="Helical" evidence="1">
    <location>
        <begin position="97"/>
        <end position="120"/>
    </location>
</feature>
<proteinExistence type="predicted"/>
<feature type="domain" description="EamA" evidence="2">
    <location>
        <begin position="183"/>
        <end position="324"/>
    </location>
</feature>
<dbReference type="PANTHER" id="PTHR22911">
    <property type="entry name" value="ACYL-MALONYL CONDENSING ENZYME-RELATED"/>
    <property type="match status" value="1"/>
</dbReference>
<dbReference type="InterPro" id="IPR037185">
    <property type="entry name" value="EmrE-like"/>
</dbReference>
<gene>
    <name evidence="3" type="ORF">E3E15_02865</name>
</gene>
<feature type="transmembrane region" description="Helical" evidence="1">
    <location>
        <begin position="251"/>
        <end position="273"/>
    </location>
</feature>
<evidence type="ECO:0000313" key="4">
    <source>
        <dbReference type="Proteomes" id="UP000503320"/>
    </source>
</evidence>
<evidence type="ECO:0000256" key="1">
    <source>
        <dbReference type="SAM" id="Phobius"/>
    </source>
</evidence>
<reference evidence="3 4" key="1">
    <citation type="submission" date="2019-03" db="EMBL/GenBank/DDBJ databases">
        <title>Complete Genome Sequence of Allofrancisella frigidaquae Strain SYSU 10HL1970 Isolated from Water-Cooling Systems in China.</title>
        <authorList>
            <person name="Ohrman C."/>
            <person name="Uneklint I."/>
            <person name="Sjodin A."/>
        </authorList>
    </citation>
    <scope>NUCLEOTIDE SEQUENCE [LARGE SCALE GENOMIC DNA]</scope>
    <source>
        <strain evidence="3 4">SYSU 10HL1970</strain>
    </source>
</reference>
<keyword evidence="4" id="KW-1185">Reference proteome</keyword>
<feature type="transmembrane region" description="Helical" evidence="1">
    <location>
        <begin position="306"/>
        <end position="324"/>
    </location>
</feature>
<feature type="transmembrane region" description="Helical" evidence="1">
    <location>
        <begin position="154"/>
        <end position="173"/>
    </location>
</feature>
<accession>A0A6M3HSX6</accession>
<dbReference type="AlphaFoldDB" id="A0A6M3HSX6"/>
<dbReference type="EMBL" id="CP038017">
    <property type="protein sequence ID" value="QIV94354.1"/>
    <property type="molecule type" value="Genomic_DNA"/>
</dbReference>
<dbReference type="RefSeq" id="WP_172106521.1">
    <property type="nucleotide sequence ID" value="NZ_CP038017.1"/>
</dbReference>
<sequence length="336" mass="36917">MILVLFCNRFILLGFKSLKFFGIFVGVLSGVLWGLNDVYINIFSIKIGILSTGLLTIIFSLLLAAVQDTSSCLAIFGYHYFSSPKIFFTRIKSLKKIFWLLCLAAIFAGPLGMVAGIVGISYAGPIYAGVVTSCYPIVALVLAIFFLKEKPTNLKILGIVLSVLAVIFISIAGGRHGGGKTLIGIMFALCAMLGWGLESILFSLALKKATEGHSSFLLATRQFCSAISYLVCLIFICIFFPLEFLKVVENFFMIKILIICVMSAMASYIAYYYAIKRIGASLGTTFNATFIFWAGVFSIIFHLEKVTVNFIIWGIVLIIGIYFATKGTIKNFKLAH</sequence>
<feature type="transmembrane region" description="Helical" evidence="1">
    <location>
        <begin position="47"/>
        <end position="76"/>
    </location>
</feature>
<keyword evidence="1" id="KW-0472">Membrane</keyword>